<keyword evidence="3" id="KW-0067">ATP-binding</keyword>
<dbReference type="GO" id="GO:0005524">
    <property type="term" value="F:ATP binding"/>
    <property type="evidence" value="ECO:0007669"/>
    <property type="project" value="UniProtKB-KW"/>
</dbReference>
<evidence type="ECO:0000256" key="3">
    <source>
        <dbReference type="ARBA" id="ARBA00022840"/>
    </source>
</evidence>
<dbReference type="PATRIC" id="fig|1423772.3.peg.1819"/>
<proteinExistence type="predicted"/>
<protein>
    <submittedName>
        <fullName evidence="5">p4 family phage plasmid primase</fullName>
    </submittedName>
</protein>
<dbReference type="PANTHER" id="PTHR35372:SF2">
    <property type="entry name" value="SF3 HELICASE DOMAIN-CONTAINING PROTEIN"/>
    <property type="match status" value="1"/>
</dbReference>
<evidence type="ECO:0000313" key="6">
    <source>
        <dbReference type="Proteomes" id="UP000051612"/>
    </source>
</evidence>
<gene>
    <name evidence="5" type="ORF">FC48_GL001709</name>
</gene>
<dbReference type="Gene3D" id="3.40.50.300">
    <property type="entry name" value="P-loop containing nucleotide triphosphate hydrolases"/>
    <property type="match status" value="1"/>
</dbReference>
<dbReference type="SUPFAM" id="SSF52540">
    <property type="entry name" value="P-loop containing nucleoside triphosphate hydrolases"/>
    <property type="match status" value="1"/>
</dbReference>
<dbReference type="InterPro" id="IPR045455">
    <property type="entry name" value="NrS-1_pol-like_helicase"/>
</dbReference>
<evidence type="ECO:0000256" key="1">
    <source>
        <dbReference type="ARBA" id="ARBA00022741"/>
    </source>
</evidence>
<dbReference type="InterPro" id="IPR051620">
    <property type="entry name" value="ORF904-like_C"/>
</dbReference>
<dbReference type="InterPro" id="IPR014818">
    <property type="entry name" value="Phage/plasmid_primase_P4_C"/>
</dbReference>
<dbReference type="AlphaFoldDB" id="A0A0R2AV57"/>
<dbReference type="EMBL" id="AYYN01000174">
    <property type="protein sequence ID" value="KRM70538.1"/>
    <property type="molecule type" value="Genomic_DNA"/>
</dbReference>
<dbReference type="NCBIfam" id="TIGR01613">
    <property type="entry name" value="primase_Cterm"/>
    <property type="match status" value="1"/>
</dbReference>
<dbReference type="PANTHER" id="PTHR35372">
    <property type="entry name" value="ATP BINDING PROTEIN-RELATED"/>
    <property type="match status" value="1"/>
</dbReference>
<dbReference type="Pfam" id="PF19263">
    <property type="entry name" value="DUF5906"/>
    <property type="match status" value="1"/>
</dbReference>
<dbReference type="Pfam" id="PF08706">
    <property type="entry name" value="D5_N"/>
    <property type="match status" value="1"/>
</dbReference>
<dbReference type="PROSITE" id="PS51206">
    <property type="entry name" value="SF3_HELICASE_1"/>
    <property type="match status" value="1"/>
</dbReference>
<sequence length="486" mass="55771">MTEFDELKRAMSPYVDSGVDGFNACIIAHIQQHLGESTDSAQLPDEGHVVNYIQKVVGKKPTHETMVDFLVIALTLCNINDNLHIYEWSEGVFVDAEDGYRLRKIIVRVLGVFDTPWSHNFEQETVRLLKRKVAQYKDTDVNKQVVVFSDQALDLKSLKLVPFDPKYLSTRKSDVSPKQGITPNFDRFLKTTFNGDQDKIKFVWYWLAVQLQVDRAVNKLVFMHSSGASGKSTLIHVITRLLGSSNVSHNSLNHFNGEFGKENMIGRFAWILEESGDNISDFAGIKNIVEGNEMSVNRKNKIMVQTTFTLKVTLSFNKLPIPENTIGFSRRVVLLNFPNTFVGKSADKDLNGKLESEKDQIVFRAIEYLRELKSKYNYDLSQVITGSLQRETDEYFDKARGPVYMFLRQKCQRKSSSRTPKTEILNAFLDFLDETDEDSKGFNKPKSFWPEFKKQFRNLYGRDCSFSKSNIEYVNDLIFSKGVKKI</sequence>
<evidence type="ECO:0000256" key="2">
    <source>
        <dbReference type="ARBA" id="ARBA00022801"/>
    </source>
</evidence>
<keyword evidence="1" id="KW-0547">Nucleotide-binding</keyword>
<keyword evidence="2" id="KW-0378">Hydrolase</keyword>
<reference evidence="5 6" key="1">
    <citation type="journal article" date="2015" name="Genome Announc.">
        <title>Expanding the biotechnology potential of lactobacilli through comparative genomics of 213 strains and associated genera.</title>
        <authorList>
            <person name="Sun Z."/>
            <person name="Harris H.M."/>
            <person name="McCann A."/>
            <person name="Guo C."/>
            <person name="Argimon S."/>
            <person name="Zhang W."/>
            <person name="Yang X."/>
            <person name="Jeffery I.B."/>
            <person name="Cooney J.C."/>
            <person name="Kagawa T.F."/>
            <person name="Liu W."/>
            <person name="Song Y."/>
            <person name="Salvetti E."/>
            <person name="Wrobel A."/>
            <person name="Rasinkangas P."/>
            <person name="Parkhill J."/>
            <person name="Rea M.C."/>
            <person name="O'Sullivan O."/>
            <person name="Ritari J."/>
            <person name="Douillard F.P."/>
            <person name="Paul Ross R."/>
            <person name="Yang R."/>
            <person name="Briner A.E."/>
            <person name="Felis G.E."/>
            <person name="de Vos W.M."/>
            <person name="Barrangou R."/>
            <person name="Klaenhammer T.R."/>
            <person name="Caufield P.W."/>
            <person name="Cui Y."/>
            <person name="Zhang H."/>
            <person name="O'Toole P.W."/>
        </authorList>
    </citation>
    <scope>NUCLEOTIDE SEQUENCE [LARGE SCALE GENOMIC DNA]</scope>
    <source>
        <strain evidence="5 6">DSM 20452</strain>
    </source>
</reference>
<comment type="caution">
    <text evidence="5">The sequence shown here is derived from an EMBL/GenBank/DDBJ whole genome shotgun (WGS) entry which is preliminary data.</text>
</comment>
<dbReference type="RefSeq" id="WP_056960335.1">
    <property type="nucleotide sequence ID" value="NZ_AYYN01000174.1"/>
</dbReference>
<accession>A0A0R2AV57</accession>
<feature type="domain" description="SF3 helicase" evidence="4">
    <location>
        <begin position="198"/>
        <end position="350"/>
    </location>
</feature>
<dbReference type="InterPro" id="IPR006500">
    <property type="entry name" value="Helicase_put_C_phage/plasmid"/>
</dbReference>
<dbReference type="GO" id="GO:0016787">
    <property type="term" value="F:hydrolase activity"/>
    <property type="evidence" value="ECO:0007669"/>
    <property type="project" value="UniProtKB-KW"/>
</dbReference>
<name>A0A0R2AV57_9LACO</name>
<dbReference type="InterPro" id="IPR014015">
    <property type="entry name" value="Helicase_SF3_DNA-vir"/>
</dbReference>
<dbReference type="Proteomes" id="UP000051612">
    <property type="component" value="Unassembled WGS sequence"/>
</dbReference>
<organism evidence="5 6">
    <name type="scientific">Ligilactobacillus murinus DSM 20452 = NBRC 14221</name>
    <dbReference type="NCBI Taxonomy" id="1423772"/>
    <lineage>
        <taxon>Bacteria</taxon>
        <taxon>Bacillati</taxon>
        <taxon>Bacillota</taxon>
        <taxon>Bacilli</taxon>
        <taxon>Lactobacillales</taxon>
        <taxon>Lactobacillaceae</taxon>
        <taxon>Ligilactobacillus</taxon>
    </lineage>
</organism>
<dbReference type="InterPro" id="IPR027417">
    <property type="entry name" value="P-loop_NTPase"/>
</dbReference>
<evidence type="ECO:0000259" key="4">
    <source>
        <dbReference type="PROSITE" id="PS51206"/>
    </source>
</evidence>
<evidence type="ECO:0000313" key="5">
    <source>
        <dbReference type="EMBL" id="KRM70538.1"/>
    </source>
</evidence>